<feature type="transmembrane region" description="Helical" evidence="16">
    <location>
        <begin position="169"/>
        <end position="185"/>
    </location>
</feature>
<keyword evidence="4" id="KW-0813">Transport</keyword>
<evidence type="ECO:0000259" key="17">
    <source>
        <dbReference type="PROSITE" id="PS50850"/>
    </source>
</evidence>
<evidence type="ECO:0000256" key="7">
    <source>
        <dbReference type="ARBA" id="ARBA00022824"/>
    </source>
</evidence>
<feature type="transmembrane region" description="Helical" evidence="16">
    <location>
        <begin position="139"/>
        <end position="162"/>
    </location>
</feature>
<sequence length="564" mass="62631">MAHYFDEYVFFFKLVWPSLDFSFFLRTSACIFSPDTAAVSLTGLAGLNSGPDDSCTLNSALVASTITTGCRGEHHRQSEALGMDAAQPSPTVEVKLFKRRWVMLFIFCLYSMSNSYMWIQYSSISNIFVRFYHTDSLTISWLAMVYLFTYLGLIVPVMWMLANRGMREIVIVGSACNTIGAWIKTSSAEPSRLQVTFLGQFMSAIAATFILGTPTRLASLWFGQHEVSTACSIGVLGNQLGIAIGFLVPPILVHNVDDLDELGYHIRVMFYITAGFTTVMFILVIMVFQDKPEIPPSQAQLQAKHILSVGSSYAASLLRLLRNLPFMLLVVSYGINVGSLYTISTLLNRMIIGSYPGQEENAGRIGLTLILSGILGSFLCGIWLDRTKLFKQTLFAMYILTLIGMLVFTFTLSLGHLWLVFITVGTLGFFMSGYLPLGFEYGIELTYPEAEGTSSGMLNVLAQIFGIIFTICDEKVIDKWGTLAGNIFLTCFLLIGTIITGLIKSDLRRQQANVENCLSTVSGTYFCVSNVIQFLIVDAKLTHPTVSDYRKTFIWSTRSKMCTI</sequence>
<dbReference type="InterPro" id="IPR020846">
    <property type="entry name" value="MFS_dom"/>
</dbReference>
<dbReference type="Ensembl" id="ENSTRUT00000072944.1">
    <property type="protein sequence ID" value="ENSTRUP00000066940.1"/>
    <property type="gene ID" value="ENSTRUG00000018328.3"/>
</dbReference>
<evidence type="ECO:0000256" key="1">
    <source>
        <dbReference type="ARBA" id="ARBA00004225"/>
    </source>
</evidence>
<evidence type="ECO:0000256" key="14">
    <source>
        <dbReference type="ARBA" id="ARBA00046338"/>
    </source>
</evidence>
<dbReference type="Proteomes" id="UP000005226">
    <property type="component" value="Chromosome 2"/>
</dbReference>
<proteinExistence type="inferred from homology"/>
<evidence type="ECO:0000256" key="13">
    <source>
        <dbReference type="ARBA" id="ARBA00045087"/>
    </source>
</evidence>
<keyword evidence="6 16" id="KW-0812">Transmembrane</keyword>
<dbReference type="FunFam" id="1.20.1250.20:FF:000092">
    <property type="entry name" value="Feline leukemia virus subgroup C receptor-related protein 2 isoform 1"/>
    <property type="match status" value="1"/>
</dbReference>
<dbReference type="GO" id="GO:0015232">
    <property type="term" value="F:heme transmembrane transporter activity"/>
    <property type="evidence" value="ECO:0007669"/>
    <property type="project" value="TreeGrafter"/>
</dbReference>
<evidence type="ECO:0000313" key="19">
    <source>
        <dbReference type="Proteomes" id="UP000005226"/>
    </source>
</evidence>
<dbReference type="FunFam" id="1.20.1250.20:FF:000101">
    <property type="entry name" value="feline leukemia virus subgroup C receptor-related protein 2"/>
    <property type="match status" value="1"/>
</dbReference>
<dbReference type="Pfam" id="PF07690">
    <property type="entry name" value="MFS_1"/>
    <property type="match status" value="1"/>
</dbReference>
<dbReference type="GO" id="GO:0005886">
    <property type="term" value="C:plasma membrane"/>
    <property type="evidence" value="ECO:0007669"/>
    <property type="project" value="UniProtKB-SubCell"/>
</dbReference>
<comment type="catalytic activity">
    <reaction evidence="12">
        <text>choline(out) = choline(in)</text>
        <dbReference type="Rhea" id="RHEA:32751"/>
        <dbReference type="ChEBI" id="CHEBI:15354"/>
    </reaction>
</comment>
<evidence type="ECO:0000256" key="11">
    <source>
        <dbReference type="ARBA" id="ARBA00035075"/>
    </source>
</evidence>
<keyword evidence="19" id="KW-1185">Reference proteome</keyword>
<comment type="function">
    <text evidence="15">Choline uniporter that specifically mediates choline uptake at the blood-brain-barrier. Responsible for the majority of choline uptake across the blood-brain-barrier from the circulation into the brain. Choline, a nutrient critical for brain development, is a precursor of phosphatidylcholine, as well as betaine. Also mediates transport of ethanolamine. Choline and ethanolamine transport is not coupled with proton transport and is exclusively driven by the choline gradient across the plasma membrane. Also acts as a heme b transporter.</text>
</comment>
<feature type="transmembrane region" description="Helical" evidence="16">
    <location>
        <begin position="197"/>
        <end position="215"/>
    </location>
</feature>
<keyword evidence="5" id="KW-1003">Cell membrane</keyword>
<protein>
    <submittedName>
        <fullName evidence="18">FLVCR choline and putative heme transporter 2</fullName>
    </submittedName>
</protein>
<evidence type="ECO:0000313" key="18">
    <source>
        <dbReference type="Ensembl" id="ENSTRUP00000066940.1"/>
    </source>
</evidence>
<dbReference type="PROSITE" id="PS50850">
    <property type="entry name" value="MFS"/>
    <property type="match status" value="1"/>
</dbReference>
<keyword evidence="9" id="KW-0496">Mitochondrion</keyword>
<feature type="transmembrane region" description="Helical" evidence="16">
    <location>
        <begin position="227"/>
        <end position="248"/>
    </location>
</feature>
<keyword evidence="7" id="KW-0256">Endoplasmic reticulum</keyword>
<evidence type="ECO:0000256" key="15">
    <source>
        <dbReference type="ARBA" id="ARBA00053231"/>
    </source>
</evidence>
<feature type="transmembrane region" description="Helical" evidence="16">
    <location>
        <begin position="364"/>
        <end position="383"/>
    </location>
</feature>
<dbReference type="GO" id="GO:0015220">
    <property type="term" value="F:choline transmembrane transporter activity"/>
    <property type="evidence" value="ECO:0007669"/>
    <property type="project" value="UniProtKB-ARBA"/>
</dbReference>
<feature type="transmembrane region" description="Helical" evidence="16">
    <location>
        <begin position="458"/>
        <end position="477"/>
    </location>
</feature>
<evidence type="ECO:0000256" key="16">
    <source>
        <dbReference type="SAM" id="Phobius"/>
    </source>
</evidence>
<dbReference type="InterPro" id="IPR011701">
    <property type="entry name" value="MFS"/>
</dbReference>
<dbReference type="GO" id="GO:0005789">
    <property type="term" value="C:endoplasmic reticulum membrane"/>
    <property type="evidence" value="ECO:0007669"/>
    <property type="project" value="UniProtKB-SubCell"/>
</dbReference>
<gene>
    <name evidence="18" type="primary">flvcr2a</name>
</gene>
<evidence type="ECO:0000256" key="12">
    <source>
        <dbReference type="ARBA" id="ARBA00036811"/>
    </source>
</evidence>
<evidence type="ECO:0000256" key="2">
    <source>
        <dbReference type="ARBA" id="ARBA00004477"/>
    </source>
</evidence>
<feature type="domain" description="Major facilitator superfamily (MFS) profile" evidence="17">
    <location>
        <begin position="99"/>
        <end position="508"/>
    </location>
</feature>
<dbReference type="AlphaFoldDB" id="A0A674N055"/>
<dbReference type="PANTHER" id="PTHR10924">
    <property type="entry name" value="MAJOR FACILITATOR SUPERFAMILY PROTEIN-RELATED"/>
    <property type="match status" value="1"/>
</dbReference>
<dbReference type="Gene3D" id="1.20.1250.20">
    <property type="entry name" value="MFS general substrate transporter like domains"/>
    <property type="match status" value="2"/>
</dbReference>
<feature type="transmembrane region" description="Helical" evidence="16">
    <location>
        <begin position="395"/>
        <end position="412"/>
    </location>
</feature>
<feature type="transmembrane region" description="Helical" evidence="16">
    <location>
        <begin position="326"/>
        <end position="344"/>
    </location>
</feature>
<feature type="transmembrane region" description="Helical" evidence="16">
    <location>
        <begin position="418"/>
        <end position="437"/>
    </location>
</feature>
<organism evidence="18 19">
    <name type="scientific">Takifugu rubripes</name>
    <name type="common">Japanese pufferfish</name>
    <name type="synonym">Fugu rubripes</name>
    <dbReference type="NCBI Taxonomy" id="31033"/>
    <lineage>
        <taxon>Eukaryota</taxon>
        <taxon>Metazoa</taxon>
        <taxon>Chordata</taxon>
        <taxon>Craniata</taxon>
        <taxon>Vertebrata</taxon>
        <taxon>Euteleostomi</taxon>
        <taxon>Actinopterygii</taxon>
        <taxon>Neopterygii</taxon>
        <taxon>Teleostei</taxon>
        <taxon>Neoteleostei</taxon>
        <taxon>Acanthomorphata</taxon>
        <taxon>Eupercaria</taxon>
        <taxon>Tetraodontiformes</taxon>
        <taxon>Tetradontoidea</taxon>
        <taxon>Tetraodontidae</taxon>
        <taxon>Takifugu</taxon>
    </lineage>
</organism>
<comment type="catalytic activity">
    <reaction evidence="11">
        <text>heme b(in) = heme b(out)</text>
        <dbReference type="Rhea" id="RHEA:75443"/>
        <dbReference type="ChEBI" id="CHEBI:60344"/>
    </reaction>
</comment>
<dbReference type="GeneTree" id="ENSGT01030000234625"/>
<reference evidence="18 19" key="1">
    <citation type="journal article" date="2011" name="Genome Biol. Evol.">
        <title>Integration of the genetic map and genome assembly of fugu facilitates insights into distinct features of genome evolution in teleosts and mammals.</title>
        <authorList>
            <person name="Kai W."/>
            <person name="Kikuchi K."/>
            <person name="Tohari S."/>
            <person name="Chew A.K."/>
            <person name="Tay A."/>
            <person name="Fujiwara A."/>
            <person name="Hosoya S."/>
            <person name="Suetake H."/>
            <person name="Naruse K."/>
            <person name="Brenner S."/>
            <person name="Suzuki Y."/>
            <person name="Venkatesh B."/>
        </authorList>
    </citation>
    <scope>NUCLEOTIDE SEQUENCE [LARGE SCALE GENOMIC DNA]</scope>
</reference>
<keyword evidence="10 16" id="KW-0472">Membrane</keyword>
<accession>A0A674N055</accession>
<feature type="transmembrane region" description="Helical" evidence="16">
    <location>
        <begin position="101"/>
        <end position="119"/>
    </location>
</feature>
<dbReference type="InterPro" id="IPR049680">
    <property type="entry name" value="FLVCR1-2_SLC49-like"/>
</dbReference>
<dbReference type="InParanoid" id="A0A674N055"/>
<comment type="similarity">
    <text evidence="14">Belongs to the major facilitator superfamily. Feline leukemia virus subgroup C receptor (TC 2.A.1.28.1) family.</text>
</comment>
<evidence type="ECO:0000256" key="8">
    <source>
        <dbReference type="ARBA" id="ARBA00022989"/>
    </source>
</evidence>
<feature type="transmembrane region" description="Helical" evidence="16">
    <location>
        <begin position="268"/>
        <end position="288"/>
    </location>
</feature>
<keyword evidence="8 16" id="KW-1133">Transmembrane helix</keyword>
<evidence type="ECO:0000256" key="6">
    <source>
        <dbReference type="ARBA" id="ARBA00022692"/>
    </source>
</evidence>
<reference evidence="18" key="3">
    <citation type="submission" date="2025-09" db="UniProtKB">
        <authorList>
            <consortium name="Ensembl"/>
        </authorList>
    </citation>
    <scope>IDENTIFICATION</scope>
</reference>
<dbReference type="GO" id="GO:0031966">
    <property type="term" value="C:mitochondrial membrane"/>
    <property type="evidence" value="ECO:0007669"/>
    <property type="project" value="UniProtKB-SubCell"/>
</dbReference>
<dbReference type="PANTHER" id="PTHR10924:SF3">
    <property type="entry name" value="HEME TRANSPORTER FLVCR2"/>
    <property type="match status" value="1"/>
</dbReference>
<comment type="subcellular location">
    <subcellularLocation>
        <location evidence="3">Cell membrane</location>
        <topology evidence="3">Multi-pass membrane protein</topology>
    </subcellularLocation>
    <subcellularLocation>
        <location evidence="2">Endoplasmic reticulum membrane</location>
        <topology evidence="2">Multi-pass membrane protein</topology>
    </subcellularLocation>
    <subcellularLocation>
        <location evidence="1">Mitochondrion membrane</location>
        <topology evidence="1">Multi-pass membrane protein</topology>
    </subcellularLocation>
</comment>
<evidence type="ECO:0000256" key="4">
    <source>
        <dbReference type="ARBA" id="ARBA00022448"/>
    </source>
</evidence>
<reference evidence="18" key="2">
    <citation type="submission" date="2025-08" db="UniProtKB">
        <authorList>
            <consortium name="Ensembl"/>
        </authorList>
    </citation>
    <scope>IDENTIFICATION</scope>
</reference>
<feature type="transmembrane region" description="Helical" evidence="16">
    <location>
        <begin position="483"/>
        <end position="503"/>
    </location>
</feature>
<evidence type="ECO:0000256" key="3">
    <source>
        <dbReference type="ARBA" id="ARBA00004651"/>
    </source>
</evidence>
<comment type="catalytic activity">
    <reaction evidence="13">
        <text>ethanolamine(in) = ethanolamine(out)</text>
        <dbReference type="Rhea" id="RHEA:32747"/>
        <dbReference type="ChEBI" id="CHEBI:57603"/>
    </reaction>
</comment>
<evidence type="ECO:0000256" key="5">
    <source>
        <dbReference type="ARBA" id="ARBA00022475"/>
    </source>
</evidence>
<evidence type="ECO:0000256" key="10">
    <source>
        <dbReference type="ARBA" id="ARBA00023136"/>
    </source>
</evidence>
<dbReference type="InterPro" id="IPR036259">
    <property type="entry name" value="MFS_trans_sf"/>
</dbReference>
<dbReference type="GO" id="GO:0097037">
    <property type="term" value="P:heme export"/>
    <property type="evidence" value="ECO:0007669"/>
    <property type="project" value="TreeGrafter"/>
</dbReference>
<evidence type="ECO:0000256" key="9">
    <source>
        <dbReference type="ARBA" id="ARBA00023128"/>
    </source>
</evidence>
<dbReference type="GO" id="GO:0020037">
    <property type="term" value="F:heme binding"/>
    <property type="evidence" value="ECO:0007669"/>
    <property type="project" value="TreeGrafter"/>
</dbReference>
<name>A0A674N055_TAKRU</name>
<dbReference type="SUPFAM" id="SSF103473">
    <property type="entry name" value="MFS general substrate transporter"/>
    <property type="match status" value="1"/>
</dbReference>